<reference evidence="4" key="1">
    <citation type="submission" date="2017-09" db="EMBL/GenBank/DDBJ databases">
        <title>Depth-based differentiation of microbial function through sediment-hosted aquifers and enrichment of novel symbionts in the deep terrestrial subsurface.</title>
        <authorList>
            <person name="Probst A.J."/>
            <person name="Ladd B."/>
            <person name="Jarett J.K."/>
            <person name="Geller-Mcgrath D.E."/>
            <person name="Sieber C.M.K."/>
            <person name="Emerson J.B."/>
            <person name="Anantharaman K."/>
            <person name="Thomas B.C."/>
            <person name="Malmstrom R."/>
            <person name="Stieglmeier M."/>
            <person name="Klingl A."/>
            <person name="Woyke T."/>
            <person name="Ryan C.M."/>
            <person name="Banfield J.F."/>
        </authorList>
    </citation>
    <scope>NUCLEOTIDE SEQUENCE [LARGE SCALE GENOMIC DNA]</scope>
</reference>
<keyword evidence="1" id="KW-0808">Transferase</keyword>
<dbReference type="Pfam" id="PF00534">
    <property type="entry name" value="Glycos_transf_1"/>
    <property type="match status" value="1"/>
</dbReference>
<evidence type="ECO:0000259" key="2">
    <source>
        <dbReference type="Pfam" id="PF00534"/>
    </source>
</evidence>
<dbReference type="Proteomes" id="UP000229708">
    <property type="component" value="Unassembled WGS sequence"/>
</dbReference>
<feature type="non-terminal residue" evidence="3">
    <location>
        <position position="265"/>
    </location>
</feature>
<dbReference type="PANTHER" id="PTHR46401:SF2">
    <property type="entry name" value="GLYCOSYLTRANSFERASE WBBK-RELATED"/>
    <property type="match status" value="1"/>
</dbReference>
<name>A0A2M7LQI8_9BACT</name>
<dbReference type="GO" id="GO:0009103">
    <property type="term" value="P:lipopolysaccharide biosynthetic process"/>
    <property type="evidence" value="ECO:0007669"/>
    <property type="project" value="TreeGrafter"/>
</dbReference>
<proteinExistence type="predicted"/>
<dbReference type="Gene3D" id="3.40.50.2000">
    <property type="entry name" value="Glycogen Phosphorylase B"/>
    <property type="match status" value="1"/>
</dbReference>
<dbReference type="GO" id="GO:0016757">
    <property type="term" value="F:glycosyltransferase activity"/>
    <property type="evidence" value="ECO:0007669"/>
    <property type="project" value="InterPro"/>
</dbReference>
<dbReference type="SUPFAM" id="SSF53756">
    <property type="entry name" value="UDP-Glycosyltransferase/glycogen phosphorylase"/>
    <property type="match status" value="1"/>
</dbReference>
<dbReference type="AlphaFoldDB" id="A0A2M7LQI8"/>
<sequence length="265" mass="30794">MKLKIGIDAGDYYPNSPINSGIKRIVNQVLLQLKSQHYKEVIPHIYSFKNRGLLFGSIRLPCYLYKNHDQIFWAFSGQIPWLTKFLPINKVLFLYDLGFYQYPQRFSYPQRLIQQTNQSVKLADKIIVSSQITKDQLIKQFPNINANKISVCYLGIDHLLSINIKSTSPLPYQYFLYVGVVKPLKNLEKLIQIYDQFLKQSPNKKIKLVIIGKAQSNYKNSLLQLINLLKQEQNIIFKDVVTDAELVNYYQHCIALLNVSLVEGF</sequence>
<dbReference type="EMBL" id="PFJI01000197">
    <property type="protein sequence ID" value="PIX70341.1"/>
    <property type="molecule type" value="Genomic_DNA"/>
</dbReference>
<evidence type="ECO:0000256" key="1">
    <source>
        <dbReference type="ARBA" id="ARBA00022679"/>
    </source>
</evidence>
<evidence type="ECO:0000313" key="4">
    <source>
        <dbReference type="Proteomes" id="UP000229708"/>
    </source>
</evidence>
<protein>
    <recommendedName>
        <fullName evidence="2">Glycosyl transferase family 1 domain-containing protein</fullName>
    </recommendedName>
</protein>
<dbReference type="InterPro" id="IPR001296">
    <property type="entry name" value="Glyco_trans_1"/>
</dbReference>
<accession>A0A2M7LQI8</accession>
<dbReference type="PANTHER" id="PTHR46401">
    <property type="entry name" value="GLYCOSYLTRANSFERASE WBBK-RELATED"/>
    <property type="match status" value="1"/>
</dbReference>
<evidence type="ECO:0000313" key="3">
    <source>
        <dbReference type="EMBL" id="PIX70341.1"/>
    </source>
</evidence>
<feature type="domain" description="Glycosyl transferase family 1" evidence="2">
    <location>
        <begin position="166"/>
        <end position="265"/>
    </location>
</feature>
<comment type="caution">
    <text evidence="3">The sequence shown here is derived from an EMBL/GenBank/DDBJ whole genome shotgun (WGS) entry which is preliminary data.</text>
</comment>
<gene>
    <name evidence="3" type="ORF">COZ39_04575</name>
</gene>
<organism evidence="3 4">
    <name type="scientific">Candidatus Roizmanbacteria bacterium CG_4_10_14_3_um_filter_33_21</name>
    <dbReference type="NCBI Taxonomy" id="1974830"/>
    <lineage>
        <taxon>Bacteria</taxon>
        <taxon>Candidatus Roizmaniibacteriota</taxon>
    </lineage>
</organism>